<dbReference type="InterPro" id="IPR050927">
    <property type="entry name" value="TRPM"/>
</dbReference>
<keyword evidence="3 9" id="KW-0812">Transmembrane</keyword>
<accession>A0A267DX52</accession>
<evidence type="ECO:0000256" key="7">
    <source>
        <dbReference type="ARBA" id="ARBA00023303"/>
    </source>
</evidence>
<feature type="transmembrane region" description="Helical" evidence="9">
    <location>
        <begin position="1115"/>
        <end position="1141"/>
    </location>
</feature>
<keyword evidence="4 9" id="KW-1133">Transmembrane helix</keyword>
<feature type="transmembrane region" description="Helical" evidence="9">
    <location>
        <begin position="912"/>
        <end position="932"/>
    </location>
</feature>
<organism evidence="13 14">
    <name type="scientific">Macrostomum lignano</name>
    <dbReference type="NCBI Taxonomy" id="282301"/>
    <lineage>
        <taxon>Eukaryota</taxon>
        <taxon>Metazoa</taxon>
        <taxon>Spiralia</taxon>
        <taxon>Lophotrochozoa</taxon>
        <taxon>Platyhelminthes</taxon>
        <taxon>Rhabditophora</taxon>
        <taxon>Macrostomorpha</taxon>
        <taxon>Macrostomida</taxon>
        <taxon>Macrostomidae</taxon>
        <taxon>Macrostomum</taxon>
    </lineage>
</organism>
<protein>
    <recommendedName>
        <fullName evidence="15">LSDAT_euk domain-containing protein</fullName>
    </recommendedName>
</protein>
<evidence type="ECO:0000256" key="4">
    <source>
        <dbReference type="ARBA" id="ARBA00022989"/>
    </source>
</evidence>
<evidence type="ECO:0000313" key="13">
    <source>
        <dbReference type="EMBL" id="PAA53197.1"/>
    </source>
</evidence>
<feature type="transmembrane region" description="Helical" evidence="9">
    <location>
        <begin position="774"/>
        <end position="791"/>
    </location>
</feature>
<dbReference type="Pfam" id="PF18139">
    <property type="entry name" value="LSDAT_euk"/>
    <property type="match status" value="2"/>
</dbReference>
<dbReference type="InterPro" id="IPR041491">
    <property type="entry name" value="TRPM_SLOG"/>
</dbReference>
<evidence type="ECO:0000313" key="14">
    <source>
        <dbReference type="Proteomes" id="UP000215902"/>
    </source>
</evidence>
<feature type="domain" description="TRPM SLOG" evidence="11">
    <location>
        <begin position="91"/>
        <end position="210"/>
    </location>
</feature>
<reference evidence="13 14" key="1">
    <citation type="submission" date="2017-06" db="EMBL/GenBank/DDBJ databases">
        <title>A platform for efficient transgenesis in Macrostomum lignano, a flatworm model organism for stem cell research.</title>
        <authorList>
            <person name="Berezikov E."/>
        </authorList>
    </citation>
    <scope>NUCLEOTIDE SEQUENCE [LARGE SCALE GENOMIC DNA]</scope>
    <source>
        <strain evidence="13">DV1</strain>
        <tissue evidence="13">Whole organism</tissue>
    </source>
</reference>
<keyword evidence="7" id="KW-0407">Ion channel</keyword>
<feature type="transmembrane region" description="Helical" evidence="9">
    <location>
        <begin position="983"/>
        <end position="1003"/>
    </location>
</feature>
<dbReference type="Proteomes" id="UP000215902">
    <property type="component" value="Unassembled WGS sequence"/>
</dbReference>
<sequence>MSTDSLDRFVREHFQRLECNKYVRNQYSEDRRCECNRDRRWHEDRGVALEPAGDPAAAWDCDTCCARAPTNAHGKIKFRDFGRVSLDNCPKFIRIQATGASMDALWALLTDKDKWGLPYPDYVLSLNGGAGNFMGFSRDFAAKLKQAVLSVTSGQQKVWIFTHGCNIGAAAQIGMVMEKASFVGSDISNISLIGLNSWGNIHNSHMLEDDENYSKGGRPIPGERIRRYDYAKGDDDKVADDPADESGSAEQRKSRRQATVYHLDKNHTHFILVDDGSTGLGGREIRLRTELEKFVVTKMREVNAATRRRICSIPPVLQICVEGGKYTLLMAEKAADEGTPVIAVRGSGRSADKLAWASEVRAAAASAAAAMNAESTEARVRQRIKEMAAEYVNTSGPQERRALERALFRFAYPSEEALPADLLAVFDPTADCDLSRVILDVVFRHRDFKADLNTQMMLAMAWDRADIAEARILSGLSKQRLKELNLSRMMARALMAQQVGFVQLFMTFGVSASAVLTRDRLERLYLKFATEGSQQGERLLARLLQCKESLDLCNCCHHHDRQSLAQHHNCRYEEDAWAHWGVKQRDILPLVDRCLSSLTRDELQGIYTVKNLADNPSVDLTKVLFPLRYRGSGQRKYNVQDLFIWSLLCHNMELAEAFWRHGKNHIGTALVGSMLLRRMAQDAVDNDEMELKSVFETDSAHFEELAVGVLARCYQSNPEITKALLIRELPMWNRQTALSIAEGNQCLDFMHHSAVQDLLTMVWMGGMATSTSTWRILVSIFLPVLAPVLIFKTHRRFNLVHLHRWRRQERARLSQSAASLELPTSKQPEPAAQHAMVHSLLDEVQSVDPKAPSARELLDTVMIDEVADSLELNLKTRQQLRMEALYRQKRGFLSMSFVTCLKLFYTAPLVKCILNCLATLLFLGVFSYIVLMELGKRCQSESGPALHWTEWFLFAWIVQFMIEEGRQFSHFRSIRAKLAGMSHFDRFDLLICCLFVACGGFRIAAPAQCEWAQCVYALTLSLFFLRFMQFYYVHHSLGPKVLMIIEMFGDIVFFIAILVIFLLSFGVASMSLRDENKKLPDVLAKNILATPYWQMYGELNLEGFVDEIQSSTVRYAMAVILLAIYMLGTNVLLLNLLIAMFGNTFDRMQSSSFKYWCHIRHDFIKEYYYRPCLPPPLIFLPHLFHFAQLCYKAIVRCRRKDDTEGVSSDDFVMRLQLTYQQRLQAFEKKATDAYMQERDRKMKRKAQKKQRDDEDSD</sequence>
<evidence type="ECO:0000259" key="11">
    <source>
        <dbReference type="Pfam" id="PF18139"/>
    </source>
</evidence>
<evidence type="ECO:0000256" key="3">
    <source>
        <dbReference type="ARBA" id="ARBA00022692"/>
    </source>
</evidence>
<feature type="region of interest" description="Disordered" evidence="8">
    <location>
        <begin position="231"/>
        <end position="256"/>
    </location>
</feature>
<evidence type="ECO:0008006" key="15">
    <source>
        <dbReference type="Google" id="ProtNLM"/>
    </source>
</evidence>
<proteinExistence type="predicted"/>
<dbReference type="OrthoDB" id="310870at2759"/>
<gene>
    <name evidence="13" type="ORF">BOX15_Mlig011222g2</name>
</gene>
<evidence type="ECO:0000256" key="2">
    <source>
        <dbReference type="ARBA" id="ARBA00022448"/>
    </source>
</evidence>
<feature type="transmembrane region" description="Helical" evidence="9">
    <location>
        <begin position="1015"/>
        <end position="1033"/>
    </location>
</feature>
<name>A0A267DX52_9PLAT</name>
<keyword evidence="5" id="KW-0406">Ion transport</keyword>
<feature type="region of interest" description="Disordered" evidence="8">
    <location>
        <begin position="1237"/>
        <end position="1257"/>
    </location>
</feature>
<dbReference type="STRING" id="282301.A0A267DX52"/>
<feature type="domain" description="TRPM SLOG" evidence="11">
    <location>
        <begin position="251"/>
        <end position="373"/>
    </location>
</feature>
<dbReference type="GO" id="GO:0005886">
    <property type="term" value="C:plasma membrane"/>
    <property type="evidence" value="ECO:0007669"/>
    <property type="project" value="TreeGrafter"/>
</dbReference>
<dbReference type="InterPro" id="IPR005821">
    <property type="entry name" value="Ion_trans_dom"/>
</dbReference>
<dbReference type="Pfam" id="PF25508">
    <property type="entry name" value="TRPM2"/>
    <property type="match status" value="1"/>
</dbReference>
<comment type="caution">
    <text evidence="13">The sequence shown here is derived from an EMBL/GenBank/DDBJ whole genome shotgun (WGS) entry which is preliminary data.</text>
</comment>
<comment type="subcellular location">
    <subcellularLocation>
        <location evidence="1">Membrane</location>
        <topology evidence="1">Multi-pass membrane protein</topology>
    </subcellularLocation>
</comment>
<feature type="domain" description="Ion transport" evidence="10">
    <location>
        <begin position="919"/>
        <end position="1151"/>
    </location>
</feature>
<keyword evidence="6 9" id="KW-0472">Membrane</keyword>
<evidence type="ECO:0000259" key="10">
    <source>
        <dbReference type="Pfam" id="PF00520"/>
    </source>
</evidence>
<dbReference type="AlphaFoldDB" id="A0A267DX52"/>
<keyword evidence="2" id="KW-0813">Transport</keyword>
<evidence type="ECO:0000256" key="8">
    <source>
        <dbReference type="SAM" id="MobiDB-lite"/>
    </source>
</evidence>
<dbReference type="GO" id="GO:0099604">
    <property type="term" value="F:ligand-gated calcium channel activity"/>
    <property type="evidence" value="ECO:0007669"/>
    <property type="project" value="TreeGrafter"/>
</dbReference>
<evidence type="ECO:0000259" key="12">
    <source>
        <dbReference type="Pfam" id="PF25508"/>
    </source>
</evidence>
<feature type="transmembrane region" description="Helical" evidence="9">
    <location>
        <begin position="1045"/>
        <end position="1068"/>
    </location>
</feature>
<feature type="domain" description="TRPM-like" evidence="12">
    <location>
        <begin position="480"/>
        <end position="752"/>
    </location>
</feature>
<keyword evidence="14" id="KW-1185">Reference proteome</keyword>
<evidence type="ECO:0000256" key="5">
    <source>
        <dbReference type="ARBA" id="ARBA00023065"/>
    </source>
</evidence>
<dbReference type="EMBL" id="NIVC01003114">
    <property type="protein sequence ID" value="PAA53197.1"/>
    <property type="molecule type" value="Genomic_DNA"/>
</dbReference>
<evidence type="ECO:0000256" key="9">
    <source>
        <dbReference type="SAM" id="Phobius"/>
    </source>
</evidence>
<evidence type="ECO:0000256" key="6">
    <source>
        <dbReference type="ARBA" id="ARBA00023136"/>
    </source>
</evidence>
<dbReference type="PANTHER" id="PTHR13800">
    <property type="entry name" value="TRANSIENT RECEPTOR POTENTIAL CATION CHANNEL, SUBFAMILY M, MEMBER 6"/>
    <property type="match status" value="1"/>
</dbReference>
<dbReference type="InterPro" id="IPR057366">
    <property type="entry name" value="TRPM-like"/>
</dbReference>
<dbReference type="PANTHER" id="PTHR13800:SF12">
    <property type="entry name" value="TRANSIENT RECEPTOR POTENTIAL CATION CHANNEL SUBFAMILY M MEMBER-LIKE 2"/>
    <property type="match status" value="1"/>
</dbReference>
<feature type="compositionally biased region" description="Basic and acidic residues" evidence="8">
    <location>
        <begin position="231"/>
        <end position="240"/>
    </location>
</feature>
<dbReference type="Pfam" id="PF00520">
    <property type="entry name" value="Ion_trans"/>
    <property type="match status" value="1"/>
</dbReference>
<evidence type="ECO:0000256" key="1">
    <source>
        <dbReference type="ARBA" id="ARBA00004141"/>
    </source>
</evidence>